<gene>
    <name evidence="1" type="ORF">B296_00057851</name>
</gene>
<dbReference type="EMBL" id="AMZH03038664">
    <property type="protein sequence ID" value="RRT31517.1"/>
    <property type="molecule type" value="Genomic_DNA"/>
</dbReference>
<proteinExistence type="predicted"/>
<dbReference type="Proteomes" id="UP000287651">
    <property type="component" value="Unassembled WGS sequence"/>
</dbReference>
<name>A0A426WW56_ENSVE</name>
<evidence type="ECO:0000313" key="2">
    <source>
        <dbReference type="Proteomes" id="UP000287651"/>
    </source>
</evidence>
<reference evidence="1 2" key="1">
    <citation type="journal article" date="2014" name="Agronomy (Basel)">
        <title>A Draft Genome Sequence for Ensete ventricosum, the Drought-Tolerant Tree Against Hunger.</title>
        <authorList>
            <person name="Harrison J."/>
            <person name="Moore K.A."/>
            <person name="Paszkiewicz K."/>
            <person name="Jones T."/>
            <person name="Grant M."/>
            <person name="Ambacheew D."/>
            <person name="Muzemil S."/>
            <person name="Studholme D.J."/>
        </authorList>
    </citation>
    <scope>NUCLEOTIDE SEQUENCE [LARGE SCALE GENOMIC DNA]</scope>
</reference>
<sequence length="132" mass="15598">MTVINFARRRAQSRVSIDFSCTISEIQNIGHSRCISTWEVVRIRFPEKTRRSYNVHKVARRVKFRLIFRAPSQKFKKLAIPDVLAYGKSYEHGFMKKRDGHKLCAKSRAESNFNRFYVHCLGNSKYCPFLTY</sequence>
<dbReference type="AlphaFoldDB" id="A0A426WW56"/>
<evidence type="ECO:0000313" key="1">
    <source>
        <dbReference type="EMBL" id="RRT31517.1"/>
    </source>
</evidence>
<organism evidence="1 2">
    <name type="scientific">Ensete ventricosum</name>
    <name type="common">Abyssinian banana</name>
    <name type="synonym">Musa ensete</name>
    <dbReference type="NCBI Taxonomy" id="4639"/>
    <lineage>
        <taxon>Eukaryota</taxon>
        <taxon>Viridiplantae</taxon>
        <taxon>Streptophyta</taxon>
        <taxon>Embryophyta</taxon>
        <taxon>Tracheophyta</taxon>
        <taxon>Spermatophyta</taxon>
        <taxon>Magnoliopsida</taxon>
        <taxon>Liliopsida</taxon>
        <taxon>Zingiberales</taxon>
        <taxon>Musaceae</taxon>
        <taxon>Ensete</taxon>
    </lineage>
</organism>
<protein>
    <submittedName>
        <fullName evidence="1">Uncharacterized protein</fullName>
    </submittedName>
</protein>
<accession>A0A426WW56</accession>
<comment type="caution">
    <text evidence="1">The sequence shown here is derived from an EMBL/GenBank/DDBJ whole genome shotgun (WGS) entry which is preliminary data.</text>
</comment>